<evidence type="ECO:0000256" key="2">
    <source>
        <dbReference type="SAM" id="SignalP"/>
    </source>
</evidence>
<gene>
    <name evidence="3" type="ORF">DI626_10845</name>
</gene>
<reference evidence="3 4" key="1">
    <citation type="submission" date="2017-08" db="EMBL/GenBank/DDBJ databases">
        <title>Infants hospitalized years apart are colonized by the same room-sourced microbial strains.</title>
        <authorList>
            <person name="Brooks B."/>
            <person name="Olm M.R."/>
            <person name="Firek B.A."/>
            <person name="Baker R."/>
            <person name="Thomas B.C."/>
            <person name="Morowitz M.J."/>
            <person name="Banfield J.F."/>
        </authorList>
    </citation>
    <scope>NUCLEOTIDE SEQUENCE [LARGE SCALE GENOMIC DNA]</scope>
    <source>
        <strain evidence="3">S2_018_000_R2_104</strain>
    </source>
</reference>
<evidence type="ECO:0000313" key="3">
    <source>
        <dbReference type="EMBL" id="PZO81400.1"/>
    </source>
</evidence>
<keyword evidence="2" id="KW-0732">Signal</keyword>
<feature type="non-terminal residue" evidence="3">
    <location>
        <position position="72"/>
    </location>
</feature>
<dbReference type="AlphaFoldDB" id="A0A2W4ZGH2"/>
<sequence length="72" mass="7661">MTKFKFFLLFGVAACVFAADVSLAQENAKEQPKAKAESVVRKGADPDAPQPGTPLAKWIDAENALIAKLSAK</sequence>
<accession>A0A2W4ZGH2</accession>
<feature type="compositionally biased region" description="Basic and acidic residues" evidence="1">
    <location>
        <begin position="27"/>
        <end position="45"/>
    </location>
</feature>
<dbReference type="Proteomes" id="UP000249557">
    <property type="component" value="Unassembled WGS sequence"/>
</dbReference>
<feature type="signal peptide" evidence="2">
    <location>
        <begin position="1"/>
        <end position="18"/>
    </location>
</feature>
<protein>
    <submittedName>
        <fullName evidence="3">Uncharacterized protein</fullName>
    </submittedName>
</protein>
<evidence type="ECO:0000313" key="4">
    <source>
        <dbReference type="Proteomes" id="UP000249557"/>
    </source>
</evidence>
<feature type="region of interest" description="Disordered" evidence="1">
    <location>
        <begin position="26"/>
        <end position="53"/>
    </location>
</feature>
<proteinExistence type="predicted"/>
<name>A0A2W4ZGH2_9BACT</name>
<comment type="caution">
    <text evidence="3">The sequence shown here is derived from an EMBL/GenBank/DDBJ whole genome shotgun (WGS) entry which is preliminary data.</text>
</comment>
<feature type="chain" id="PRO_5015935335" evidence="2">
    <location>
        <begin position="19"/>
        <end position="72"/>
    </location>
</feature>
<dbReference type="EMBL" id="QFNK01000304">
    <property type="protein sequence ID" value="PZO81400.1"/>
    <property type="molecule type" value="Genomic_DNA"/>
</dbReference>
<evidence type="ECO:0000256" key="1">
    <source>
        <dbReference type="SAM" id="MobiDB-lite"/>
    </source>
</evidence>
<organism evidence="3 4">
    <name type="scientific">Micavibrio aeruginosavorus</name>
    <dbReference type="NCBI Taxonomy" id="349221"/>
    <lineage>
        <taxon>Bacteria</taxon>
        <taxon>Pseudomonadati</taxon>
        <taxon>Bdellovibrionota</taxon>
        <taxon>Bdellovibrionia</taxon>
        <taxon>Bdellovibrionales</taxon>
        <taxon>Pseudobdellovibrionaceae</taxon>
        <taxon>Micavibrio</taxon>
    </lineage>
</organism>